<dbReference type="Proteomes" id="UP000320421">
    <property type="component" value="Chromosome"/>
</dbReference>
<protein>
    <recommendedName>
        <fullName evidence="3">Type I restriction endonuclease subunit M</fullName>
    </recommendedName>
</protein>
<dbReference type="OrthoDB" id="5522207at2"/>
<evidence type="ECO:0008006" key="3">
    <source>
        <dbReference type="Google" id="ProtNLM"/>
    </source>
</evidence>
<dbReference type="AlphaFoldDB" id="A0A517PST8"/>
<reference evidence="1 2" key="1">
    <citation type="submission" date="2019-02" db="EMBL/GenBank/DDBJ databases">
        <title>Deep-cultivation of Planctomycetes and their phenomic and genomic characterization uncovers novel biology.</title>
        <authorList>
            <person name="Wiegand S."/>
            <person name="Jogler M."/>
            <person name="Boedeker C."/>
            <person name="Pinto D."/>
            <person name="Vollmers J."/>
            <person name="Rivas-Marin E."/>
            <person name="Kohn T."/>
            <person name="Peeters S.H."/>
            <person name="Heuer A."/>
            <person name="Rast P."/>
            <person name="Oberbeckmann S."/>
            <person name="Bunk B."/>
            <person name="Jeske O."/>
            <person name="Meyerdierks A."/>
            <person name="Storesund J.E."/>
            <person name="Kallscheuer N."/>
            <person name="Luecker S."/>
            <person name="Lage O.M."/>
            <person name="Pohl T."/>
            <person name="Merkel B.J."/>
            <person name="Hornburger P."/>
            <person name="Mueller R.-W."/>
            <person name="Bruemmer F."/>
            <person name="Labrenz M."/>
            <person name="Spormann A.M."/>
            <person name="Op den Camp H."/>
            <person name="Overmann J."/>
            <person name="Amann R."/>
            <person name="Jetten M.S.M."/>
            <person name="Mascher T."/>
            <person name="Medema M.H."/>
            <person name="Devos D.P."/>
            <person name="Kaster A.-K."/>
            <person name="Ovreas L."/>
            <person name="Rohde M."/>
            <person name="Galperin M.Y."/>
            <person name="Jogler C."/>
        </authorList>
    </citation>
    <scope>NUCLEOTIDE SEQUENCE [LARGE SCALE GENOMIC DNA]</scope>
    <source>
        <strain evidence="1 2">HG66A1</strain>
    </source>
</reference>
<dbReference type="RefSeq" id="WP_145188270.1">
    <property type="nucleotide sequence ID" value="NZ_CP036266.1"/>
</dbReference>
<evidence type="ECO:0000313" key="2">
    <source>
        <dbReference type="Proteomes" id="UP000320421"/>
    </source>
</evidence>
<keyword evidence="2" id="KW-1185">Reference proteome</keyword>
<accession>A0A517PST8</accession>
<dbReference type="EMBL" id="CP036266">
    <property type="protein sequence ID" value="QDT22437.1"/>
    <property type="molecule type" value="Genomic_DNA"/>
</dbReference>
<organism evidence="1 2">
    <name type="scientific">Gimesia chilikensis</name>
    <dbReference type="NCBI Taxonomy" id="2605989"/>
    <lineage>
        <taxon>Bacteria</taxon>
        <taxon>Pseudomonadati</taxon>
        <taxon>Planctomycetota</taxon>
        <taxon>Planctomycetia</taxon>
        <taxon>Planctomycetales</taxon>
        <taxon>Planctomycetaceae</taxon>
        <taxon>Gimesia</taxon>
    </lineage>
</organism>
<gene>
    <name evidence="1" type="ORF">HG66A1_42450</name>
</gene>
<proteinExistence type="predicted"/>
<sequence length="93" mass="10435">MVRSNRPRFSLGMILATRNALEQLPQHEMQRALARHLAGDWGDCCPADAEANDAALLNGDRLLSVYHTADQIKFWIITVADRSATNILLPEDY</sequence>
<evidence type="ECO:0000313" key="1">
    <source>
        <dbReference type="EMBL" id="QDT22437.1"/>
    </source>
</evidence>
<name>A0A517PST8_9PLAN</name>